<sequence>MTDGLTPALPLGTDGDGVTVADAVQLLSTGELAIEGRVMDASNATFYCGVVAGERRAACVYKPVAGERPLWDFPDGTLAEREVAAYEVSAATGWGIVPPTVYREGPAGPGMVQLWIDVDETVDVGRLMRRRDLERLRHIAVFDAVVNNSDRKGGHLLPTPAGDVFGIDHGVTFSVEDKLRTVLWQWAGAKLPPEARTVLARLATELDGELGERLGELLTRREVRQTRARVHRLLSAGRHPEPHGDWPAVPWPPI</sequence>
<keyword evidence="2" id="KW-1185">Reference proteome</keyword>
<name>A0A1M5BYS0_9ACTN</name>
<dbReference type="AlphaFoldDB" id="A0A1M5BYS0"/>
<evidence type="ECO:0008006" key="3">
    <source>
        <dbReference type="Google" id="ProtNLM"/>
    </source>
</evidence>
<proteinExistence type="predicted"/>
<organism evidence="1 2">
    <name type="scientific">Jatrophihabitans endophyticus</name>
    <dbReference type="NCBI Taxonomy" id="1206085"/>
    <lineage>
        <taxon>Bacteria</taxon>
        <taxon>Bacillati</taxon>
        <taxon>Actinomycetota</taxon>
        <taxon>Actinomycetes</taxon>
        <taxon>Jatrophihabitantales</taxon>
        <taxon>Jatrophihabitantaceae</taxon>
        <taxon>Jatrophihabitans</taxon>
    </lineage>
</organism>
<evidence type="ECO:0000313" key="1">
    <source>
        <dbReference type="EMBL" id="SHF47664.1"/>
    </source>
</evidence>
<dbReference type="STRING" id="1206085.SAMN05443575_0041"/>
<reference evidence="1 2" key="1">
    <citation type="submission" date="2016-11" db="EMBL/GenBank/DDBJ databases">
        <authorList>
            <person name="Jaros S."/>
            <person name="Januszkiewicz K."/>
            <person name="Wedrychowicz H."/>
        </authorList>
    </citation>
    <scope>NUCLEOTIDE SEQUENCE [LARGE SCALE GENOMIC DNA]</scope>
    <source>
        <strain evidence="1 2">DSM 45627</strain>
    </source>
</reference>
<gene>
    <name evidence="1" type="ORF">SAMN05443575_0041</name>
</gene>
<protein>
    <recommendedName>
        <fullName evidence="3">PI3K/PI4K catalytic domain-containing protein</fullName>
    </recommendedName>
</protein>
<dbReference type="RefSeq" id="WP_073384541.1">
    <property type="nucleotide sequence ID" value="NZ_FQVU01000001.1"/>
</dbReference>
<dbReference type="Proteomes" id="UP000186132">
    <property type="component" value="Unassembled WGS sequence"/>
</dbReference>
<dbReference type="EMBL" id="FQVU01000001">
    <property type="protein sequence ID" value="SHF47664.1"/>
    <property type="molecule type" value="Genomic_DNA"/>
</dbReference>
<accession>A0A1M5BYS0</accession>
<evidence type="ECO:0000313" key="2">
    <source>
        <dbReference type="Proteomes" id="UP000186132"/>
    </source>
</evidence>